<dbReference type="GO" id="GO:0046685">
    <property type="term" value="P:response to arsenic-containing substance"/>
    <property type="evidence" value="ECO:0007669"/>
    <property type="project" value="UniProtKB-KW"/>
</dbReference>
<dbReference type="InterPro" id="IPR036196">
    <property type="entry name" value="Ptyr_pPase_sf"/>
</dbReference>
<dbReference type="SMART" id="SM00226">
    <property type="entry name" value="LMWPc"/>
    <property type="match status" value="1"/>
</dbReference>
<feature type="domain" description="Phosphotyrosine protein phosphatase I" evidence="2">
    <location>
        <begin position="5"/>
        <end position="136"/>
    </location>
</feature>
<dbReference type="Proteomes" id="UP000258707">
    <property type="component" value="Chromosome"/>
</dbReference>
<dbReference type="Gene3D" id="3.40.50.2300">
    <property type="match status" value="1"/>
</dbReference>
<name>A0A346PAQ1_9EURY</name>
<dbReference type="KEGG" id="nan:AArc1_0252"/>
<dbReference type="PANTHER" id="PTHR43428">
    <property type="entry name" value="ARSENATE REDUCTASE"/>
    <property type="match status" value="1"/>
</dbReference>
<accession>A0A346PAQ1</accession>
<dbReference type="Pfam" id="PF01451">
    <property type="entry name" value="LMWPc"/>
    <property type="match status" value="1"/>
</dbReference>
<organism evidence="3 4">
    <name type="scientific">Natrarchaeobaculum sulfurireducens</name>
    <dbReference type="NCBI Taxonomy" id="2044521"/>
    <lineage>
        <taxon>Archaea</taxon>
        <taxon>Methanobacteriati</taxon>
        <taxon>Methanobacteriota</taxon>
        <taxon>Stenosarchaea group</taxon>
        <taxon>Halobacteria</taxon>
        <taxon>Halobacteriales</taxon>
        <taxon>Natrialbaceae</taxon>
        <taxon>Natrarchaeobaculum</taxon>
    </lineage>
</organism>
<protein>
    <submittedName>
        <fullName evidence="3">Protein-tyrosine-phosphatase</fullName>
    </submittedName>
</protein>
<evidence type="ECO:0000256" key="1">
    <source>
        <dbReference type="ARBA" id="ARBA00022849"/>
    </source>
</evidence>
<dbReference type="PANTHER" id="PTHR43428:SF1">
    <property type="entry name" value="ARSENATE REDUCTASE"/>
    <property type="match status" value="1"/>
</dbReference>
<dbReference type="InterPro" id="IPR023485">
    <property type="entry name" value="Ptyr_pPase"/>
</dbReference>
<sequence length="147" mass="16214">MKSTTTIAFVCVQNAGRSQMATAFAERARRERGLETVELRSGGTDPADEVHEVVVAVMQEVDIDLSNREPSEITQDEIADCDMVVTMGCSADGICPATWRGDARDWSLEDPHGRPLEEVREIREEIRRRVDALLDELEADPSARGGA</sequence>
<evidence type="ECO:0000259" key="2">
    <source>
        <dbReference type="SMART" id="SM00226"/>
    </source>
</evidence>
<evidence type="ECO:0000313" key="4">
    <source>
        <dbReference type="Proteomes" id="UP000258707"/>
    </source>
</evidence>
<evidence type="ECO:0000313" key="3">
    <source>
        <dbReference type="EMBL" id="AXR76596.1"/>
    </source>
</evidence>
<gene>
    <name evidence="3" type="ORF">AArc1_0252</name>
</gene>
<dbReference type="RefSeq" id="WP_228442373.1">
    <property type="nucleotide sequence ID" value="NZ_CP024047.1"/>
</dbReference>
<proteinExistence type="predicted"/>
<reference evidence="4" key="1">
    <citation type="submission" date="2017-10" db="EMBL/GenBank/DDBJ databases">
        <title>Phenotypic and genomic properties of facultatively anaerobic sulfur-reducing natronoarchaea from hypersaline soda lakes.</title>
        <authorList>
            <person name="Sorokin D.Y."/>
            <person name="Kublanov I.V."/>
            <person name="Roman P."/>
            <person name="Sinninghe Damste J.S."/>
            <person name="Golyshin P.N."/>
            <person name="Rojo D."/>
            <person name="Ciordia S."/>
            <person name="Mena Md.C."/>
            <person name="Ferrer M."/>
            <person name="Messina E."/>
            <person name="Smedile F."/>
            <person name="La Spada G."/>
            <person name="La Cono V."/>
            <person name="Yakimov M.M."/>
        </authorList>
    </citation>
    <scope>NUCLEOTIDE SEQUENCE [LARGE SCALE GENOMIC DNA]</scope>
    <source>
        <strain evidence="4">AArc1</strain>
    </source>
</reference>
<dbReference type="SUPFAM" id="SSF52788">
    <property type="entry name" value="Phosphotyrosine protein phosphatases I"/>
    <property type="match status" value="1"/>
</dbReference>
<dbReference type="AlphaFoldDB" id="A0A346PAQ1"/>
<dbReference type="GeneID" id="37640736"/>
<dbReference type="EMBL" id="CP024047">
    <property type="protein sequence ID" value="AXR76596.1"/>
    <property type="molecule type" value="Genomic_DNA"/>
</dbReference>
<keyword evidence="1" id="KW-0059">Arsenical resistance</keyword>